<sequence>MSQVSESNPNDLISAKVLAEIEIGSPAQTAFVVFDTGSATLGVPPIDLTANGGVCQMCEEVFGDEMCELPQCGPDVLFTNGTCVRGGYDPTASTTVWYLPSTDSDCGSISNETSTNGRCQVAIGYGAGEASGGGCNYGWQGDAATDTVTIGGVSVTGMPLVPITTLQQHNQIIQAQAPGIWGAGFALNNILMNTFEPYPPNCGVGDRLCTKQPAPMEVFLTNAGLPDEFSVCMGTATAPGALVLGGIDPQYYDGAFMTAELDEPYNHYYVKVANVCVGAVACTDNGQDTWLPAMVDTGTPSMGLADKYYDAFFPSEDHGVACKTDDDCTLGLEIEAAGGGVYFEIKVPGVISCNDNKLCHPTNEGLLQKNGDQHMIGFAGLRPYYTHFDLDKKTIGFAAASAACTAVPQVPF</sequence>
<dbReference type="PRINTS" id="PR00792">
    <property type="entry name" value="PEPSIN"/>
</dbReference>
<dbReference type="CDD" id="cd05471">
    <property type="entry name" value="pepsin_like"/>
    <property type="match status" value="1"/>
</dbReference>
<dbReference type="InterPro" id="IPR034164">
    <property type="entry name" value="Pepsin-like_dom"/>
</dbReference>
<dbReference type="InterPro" id="IPR001461">
    <property type="entry name" value="Aspartic_peptidase_A1"/>
</dbReference>
<dbReference type="InterPro" id="IPR033121">
    <property type="entry name" value="PEPTIDASE_A1"/>
</dbReference>
<feature type="domain" description="Peptidase A1" evidence="2">
    <location>
        <begin position="17"/>
        <end position="398"/>
    </location>
</feature>
<dbReference type="Gene3D" id="2.40.70.10">
    <property type="entry name" value="Acid Proteases"/>
    <property type="match status" value="2"/>
</dbReference>
<keyword evidence="4" id="KW-1185">Reference proteome</keyword>
<accession>A0ABQ6MIJ7</accession>
<dbReference type="PANTHER" id="PTHR47966">
    <property type="entry name" value="BETA-SITE APP-CLEAVING ENZYME, ISOFORM A-RELATED"/>
    <property type="match status" value="1"/>
</dbReference>
<proteinExistence type="inferred from homology"/>
<protein>
    <recommendedName>
        <fullName evidence="2">Peptidase A1 domain-containing protein</fullName>
    </recommendedName>
</protein>
<evidence type="ECO:0000313" key="4">
    <source>
        <dbReference type="Proteomes" id="UP001165060"/>
    </source>
</evidence>
<dbReference type="SUPFAM" id="SSF50630">
    <property type="entry name" value="Acid proteases"/>
    <property type="match status" value="1"/>
</dbReference>
<evidence type="ECO:0000313" key="3">
    <source>
        <dbReference type="EMBL" id="GMI27204.1"/>
    </source>
</evidence>
<dbReference type="Proteomes" id="UP001165060">
    <property type="component" value="Unassembled WGS sequence"/>
</dbReference>
<dbReference type="Pfam" id="PF00026">
    <property type="entry name" value="Asp"/>
    <property type="match status" value="1"/>
</dbReference>
<evidence type="ECO:0000259" key="2">
    <source>
        <dbReference type="PROSITE" id="PS51767"/>
    </source>
</evidence>
<dbReference type="InterPro" id="IPR021109">
    <property type="entry name" value="Peptidase_aspartic_dom_sf"/>
</dbReference>
<dbReference type="PROSITE" id="PS51767">
    <property type="entry name" value="PEPTIDASE_A1"/>
    <property type="match status" value="1"/>
</dbReference>
<comment type="similarity">
    <text evidence="1">Belongs to the peptidase A1 family.</text>
</comment>
<gene>
    <name evidence="3" type="ORF">TeGR_g4932</name>
</gene>
<evidence type="ECO:0000256" key="1">
    <source>
        <dbReference type="ARBA" id="ARBA00007447"/>
    </source>
</evidence>
<reference evidence="3 4" key="1">
    <citation type="journal article" date="2023" name="Commun. Biol.">
        <title>Genome analysis of Parmales, the sister group of diatoms, reveals the evolutionary specialization of diatoms from phago-mixotrophs to photoautotrophs.</title>
        <authorList>
            <person name="Ban H."/>
            <person name="Sato S."/>
            <person name="Yoshikawa S."/>
            <person name="Yamada K."/>
            <person name="Nakamura Y."/>
            <person name="Ichinomiya M."/>
            <person name="Sato N."/>
            <person name="Blanc-Mathieu R."/>
            <person name="Endo H."/>
            <person name="Kuwata A."/>
            <person name="Ogata H."/>
        </authorList>
    </citation>
    <scope>NUCLEOTIDE SEQUENCE [LARGE SCALE GENOMIC DNA]</scope>
</reference>
<dbReference type="EMBL" id="BRYB01005644">
    <property type="protein sequence ID" value="GMI27204.1"/>
    <property type="molecule type" value="Genomic_DNA"/>
</dbReference>
<name>A0ABQ6MIJ7_9STRA</name>
<organism evidence="3 4">
    <name type="scientific">Tetraparma gracilis</name>
    <dbReference type="NCBI Taxonomy" id="2962635"/>
    <lineage>
        <taxon>Eukaryota</taxon>
        <taxon>Sar</taxon>
        <taxon>Stramenopiles</taxon>
        <taxon>Ochrophyta</taxon>
        <taxon>Bolidophyceae</taxon>
        <taxon>Parmales</taxon>
        <taxon>Triparmaceae</taxon>
        <taxon>Tetraparma</taxon>
    </lineage>
</organism>
<comment type="caution">
    <text evidence="3">The sequence shown here is derived from an EMBL/GenBank/DDBJ whole genome shotgun (WGS) entry which is preliminary data.</text>
</comment>